<keyword evidence="6" id="KW-0732">Signal</keyword>
<protein>
    <recommendedName>
        <fullName evidence="3">17 kDa surface antigen</fullName>
    </recommendedName>
</protein>
<comment type="caution">
    <text evidence="8">The sequence shown here is derived from an EMBL/GenBank/DDBJ whole genome shotgun (WGS) entry which is preliminary data.</text>
</comment>
<organism evidence="8 9">
    <name type="scientific">Phenylobacterium kunshanense</name>
    <dbReference type="NCBI Taxonomy" id="1445034"/>
    <lineage>
        <taxon>Bacteria</taxon>
        <taxon>Pseudomonadati</taxon>
        <taxon>Pseudomonadota</taxon>
        <taxon>Alphaproteobacteria</taxon>
        <taxon>Caulobacterales</taxon>
        <taxon>Caulobacteraceae</taxon>
        <taxon>Phenylobacterium</taxon>
    </lineage>
</organism>
<dbReference type="InterPro" id="IPR008816">
    <property type="entry name" value="Gly_zipper_2TM_dom"/>
</dbReference>
<keyword evidence="5" id="KW-0449">Lipoprotein</keyword>
<evidence type="ECO:0000256" key="5">
    <source>
        <dbReference type="ARBA" id="ARBA00023288"/>
    </source>
</evidence>
<feature type="domain" description="Glycine zipper 2TM" evidence="7">
    <location>
        <begin position="45"/>
        <end position="84"/>
    </location>
</feature>
<dbReference type="GO" id="GO:0009279">
    <property type="term" value="C:cell outer membrane"/>
    <property type="evidence" value="ECO:0007669"/>
    <property type="project" value="UniProtKB-SubCell"/>
</dbReference>
<evidence type="ECO:0000313" key="9">
    <source>
        <dbReference type="Proteomes" id="UP000249524"/>
    </source>
</evidence>
<accession>A0A328BA83</accession>
<feature type="signal peptide" evidence="6">
    <location>
        <begin position="1"/>
        <end position="20"/>
    </location>
</feature>
<dbReference type="Proteomes" id="UP000249524">
    <property type="component" value="Unassembled WGS sequence"/>
</dbReference>
<keyword evidence="4" id="KW-0472">Membrane</keyword>
<dbReference type="AlphaFoldDB" id="A0A328BA83"/>
<comment type="subcellular location">
    <subcellularLocation>
        <location evidence="1">Cell outer membrane</location>
        <topology evidence="1">Lipid-anchor</topology>
    </subcellularLocation>
</comment>
<evidence type="ECO:0000256" key="6">
    <source>
        <dbReference type="SAM" id="SignalP"/>
    </source>
</evidence>
<gene>
    <name evidence="8" type="ORF">DJ019_16745</name>
</gene>
<dbReference type="Pfam" id="PF05433">
    <property type="entry name" value="Rick_17kDa_Anti"/>
    <property type="match status" value="1"/>
</dbReference>
<evidence type="ECO:0000256" key="1">
    <source>
        <dbReference type="ARBA" id="ARBA00004459"/>
    </source>
</evidence>
<evidence type="ECO:0000256" key="4">
    <source>
        <dbReference type="ARBA" id="ARBA00023136"/>
    </source>
</evidence>
<evidence type="ECO:0000256" key="2">
    <source>
        <dbReference type="ARBA" id="ARBA00008681"/>
    </source>
</evidence>
<dbReference type="PANTHER" id="PTHR35603">
    <property type="match status" value="1"/>
</dbReference>
<name>A0A328BA83_9CAUL</name>
<dbReference type="InterPro" id="IPR051407">
    <property type="entry name" value="Bact_OM_lipoprot/Surf_antigen"/>
</dbReference>
<evidence type="ECO:0000313" key="8">
    <source>
        <dbReference type="EMBL" id="RAK63371.1"/>
    </source>
</evidence>
<dbReference type="PANTHER" id="PTHR35603:SF2">
    <property type="entry name" value="OUTER MEMBRANE LIPOPROTEIN"/>
    <property type="match status" value="1"/>
</dbReference>
<evidence type="ECO:0000259" key="7">
    <source>
        <dbReference type="Pfam" id="PF05433"/>
    </source>
</evidence>
<reference evidence="8 9" key="1">
    <citation type="submission" date="2018-05" db="EMBL/GenBank/DDBJ databases">
        <authorList>
            <person name="Lanie J.A."/>
            <person name="Ng W.-L."/>
            <person name="Kazmierczak K.M."/>
            <person name="Andrzejewski T.M."/>
            <person name="Davidsen T.M."/>
            <person name="Wayne K.J."/>
            <person name="Tettelin H."/>
            <person name="Glass J.I."/>
            <person name="Rusch D."/>
            <person name="Podicherti R."/>
            <person name="Tsui H.-C.T."/>
            <person name="Winkler M.E."/>
        </authorList>
    </citation>
    <scope>NUCLEOTIDE SEQUENCE [LARGE SCALE GENOMIC DNA]</scope>
    <source>
        <strain evidence="8 9">BUT-10</strain>
    </source>
</reference>
<comment type="similarity">
    <text evidence="2">Belongs to the rickettsiale 17 kDa surface antigen family.</text>
</comment>
<keyword evidence="9" id="KW-1185">Reference proteome</keyword>
<evidence type="ECO:0000256" key="3">
    <source>
        <dbReference type="ARBA" id="ARBA00015281"/>
    </source>
</evidence>
<dbReference type="RefSeq" id="WP_111277211.1">
    <property type="nucleotide sequence ID" value="NZ_QFYS01000008.1"/>
</dbReference>
<proteinExistence type="inferred from homology"/>
<sequence>MRNRLIAALVFGCSSLALVAAPAPAEAKRVLVCKTVNVKKKANTGTVIGAVAGGVLGNQIAGNGARTEGTLLGAGVGAVAGHEIAKSNAKKKRRCHYEYR</sequence>
<dbReference type="EMBL" id="QFYS01000008">
    <property type="protein sequence ID" value="RAK63371.1"/>
    <property type="molecule type" value="Genomic_DNA"/>
</dbReference>
<feature type="chain" id="PRO_5016357610" description="17 kDa surface antigen" evidence="6">
    <location>
        <begin position="21"/>
        <end position="100"/>
    </location>
</feature>